<gene>
    <name evidence="1" type="ORF">SAMN05444281_1301</name>
</gene>
<accession>A0A1M5UJD7</accession>
<dbReference type="STRING" id="1195760.SAMN05444281_1301"/>
<sequence>MKTLFIAFIYSLTLSLSPNNCEQLKTVRAFFQEGVNEEQLEEMILICEKSNCDDVIPYHAAATMKKAEFVWSPMQKLANFKKGKKMLESFIKEHPDNIEARYIRWLTQKKAPSFLGYHDNIKEDDEFIKKNIAKSNINQDYQKVMLKHIKKVKNE</sequence>
<evidence type="ECO:0000313" key="2">
    <source>
        <dbReference type="Proteomes" id="UP000184109"/>
    </source>
</evidence>
<proteinExistence type="predicted"/>
<keyword evidence="2" id="KW-1185">Reference proteome</keyword>
<dbReference type="OrthoDB" id="663842at2"/>
<reference evidence="2" key="1">
    <citation type="submission" date="2016-11" db="EMBL/GenBank/DDBJ databases">
        <authorList>
            <person name="Varghese N."/>
            <person name="Submissions S."/>
        </authorList>
    </citation>
    <scope>NUCLEOTIDE SEQUENCE [LARGE SCALE GENOMIC DNA]</scope>
    <source>
        <strain evidence="2">DSM 100572</strain>
    </source>
</reference>
<protein>
    <submittedName>
        <fullName evidence="1">Uncharacterized protein</fullName>
    </submittedName>
</protein>
<name>A0A1M5UJD7_9FLAO</name>
<dbReference type="Proteomes" id="UP000184109">
    <property type="component" value="Unassembled WGS sequence"/>
</dbReference>
<dbReference type="AlphaFoldDB" id="A0A1M5UJD7"/>
<dbReference type="EMBL" id="FQXQ01000002">
    <property type="protein sequence ID" value="SHH63089.1"/>
    <property type="molecule type" value="Genomic_DNA"/>
</dbReference>
<dbReference type="RefSeq" id="WP_073119509.1">
    <property type="nucleotide sequence ID" value="NZ_BMEN01000002.1"/>
</dbReference>
<evidence type="ECO:0000313" key="1">
    <source>
        <dbReference type="EMBL" id="SHH63089.1"/>
    </source>
</evidence>
<organism evidence="1 2">
    <name type="scientific">Wenyingzhuangia marina</name>
    <dbReference type="NCBI Taxonomy" id="1195760"/>
    <lineage>
        <taxon>Bacteria</taxon>
        <taxon>Pseudomonadati</taxon>
        <taxon>Bacteroidota</taxon>
        <taxon>Flavobacteriia</taxon>
        <taxon>Flavobacteriales</taxon>
        <taxon>Flavobacteriaceae</taxon>
        <taxon>Wenyingzhuangia</taxon>
    </lineage>
</organism>